<evidence type="ECO:0008006" key="9">
    <source>
        <dbReference type="Google" id="ProtNLM"/>
    </source>
</evidence>
<feature type="signal peptide" evidence="5">
    <location>
        <begin position="1"/>
        <end position="19"/>
    </location>
</feature>
<evidence type="ECO:0000259" key="6">
    <source>
        <dbReference type="SMART" id="SM00645"/>
    </source>
</evidence>
<evidence type="ECO:0000256" key="4">
    <source>
        <dbReference type="SAM" id="MobiDB-lite"/>
    </source>
</evidence>
<sequence>MARSVALLFAALAAGGSVASDADISTDAIAQEFENFIKAYRKDYSPEERKARFAAFEANFRFVHSENFKGRTFELGLNEHADMSNAEFMNMRLGLSRPNGTKPWGDLQHLGTMVASGATLPSSVDWRKRGALTPVQNQGHCGACWTFSATGALSAAWQIQTGILAELSEQQLLDCTGGSTQGCKGGSMDAVFSYARRVGLCTADSYQYVAHQETCRSTSSCAVAIPQGSVLGYRDVRPDSELSLMEAVAQQPVSVGIEAQGMSFQFYKAGVYSNTCGDSPNHAVLLVGYGTEQSTGQRYWLLKNSWGPAWGESGYFKLLREASGSGQCGVMTMPSYPVVRGRHQGPTQSPPTSTPSTTRAPSAGQMYGRPPCLRKEVLGRVSGGVVCTPRCNGWGECPGSPAPGVLAQPRCVLKDTSFWGQLMGIKYCALVCHSTSECAAGARCVGSGKTGVCVYPDSDETVRQVGAANNATTLSAEDPRRLSEATSATNGVFV</sequence>
<dbReference type="EMBL" id="HBGQ01065868">
    <property type="protein sequence ID" value="CAD9474623.1"/>
    <property type="molecule type" value="Transcribed_RNA"/>
</dbReference>
<evidence type="ECO:0000256" key="5">
    <source>
        <dbReference type="SAM" id="SignalP"/>
    </source>
</evidence>
<accession>A0A7S2MBY8</accession>
<dbReference type="Pfam" id="PF00112">
    <property type="entry name" value="Peptidase_C1"/>
    <property type="match status" value="1"/>
</dbReference>
<dbReference type="PROSITE" id="PS00139">
    <property type="entry name" value="THIOL_PROTEASE_CYS"/>
    <property type="match status" value="1"/>
</dbReference>
<feature type="domain" description="Peptidase C1A papain C-terminal" evidence="6">
    <location>
        <begin position="120"/>
        <end position="338"/>
    </location>
</feature>
<comment type="similarity">
    <text evidence="1">Belongs to the peptidase C1 family.</text>
</comment>
<dbReference type="SMART" id="SM00848">
    <property type="entry name" value="Inhibitor_I29"/>
    <property type="match status" value="1"/>
</dbReference>
<protein>
    <recommendedName>
        <fullName evidence="9">Cysteine protease</fullName>
    </recommendedName>
</protein>
<evidence type="ECO:0000256" key="1">
    <source>
        <dbReference type="ARBA" id="ARBA00008455"/>
    </source>
</evidence>
<dbReference type="AlphaFoldDB" id="A0A7S2MBY8"/>
<feature type="domain" description="Cathepsin propeptide inhibitor" evidence="7">
    <location>
        <begin position="33"/>
        <end position="88"/>
    </location>
</feature>
<gene>
    <name evidence="8" type="ORF">AAND1436_LOCUS31815</name>
</gene>
<dbReference type="InterPro" id="IPR025661">
    <property type="entry name" value="Pept_asp_AS"/>
</dbReference>
<proteinExistence type="inferred from homology"/>
<feature type="region of interest" description="Disordered" evidence="4">
    <location>
        <begin position="340"/>
        <end position="367"/>
    </location>
</feature>
<reference evidence="8" key="1">
    <citation type="submission" date="2021-01" db="EMBL/GenBank/DDBJ databases">
        <authorList>
            <person name="Corre E."/>
            <person name="Pelletier E."/>
            <person name="Niang G."/>
            <person name="Scheremetjew M."/>
            <person name="Finn R."/>
            <person name="Kale V."/>
            <person name="Holt S."/>
            <person name="Cochrane G."/>
            <person name="Meng A."/>
            <person name="Brown T."/>
            <person name="Cohen L."/>
        </authorList>
    </citation>
    <scope>NUCLEOTIDE SEQUENCE</scope>
    <source>
        <strain evidence="8">CCMP2222</strain>
    </source>
</reference>
<dbReference type="InterPro" id="IPR000668">
    <property type="entry name" value="Peptidase_C1A_C"/>
</dbReference>
<dbReference type="InterPro" id="IPR038765">
    <property type="entry name" value="Papain-like_cys_pep_sf"/>
</dbReference>
<dbReference type="CDD" id="cd02248">
    <property type="entry name" value="Peptidase_C1A"/>
    <property type="match status" value="1"/>
</dbReference>
<dbReference type="Gene3D" id="3.90.70.10">
    <property type="entry name" value="Cysteine proteinases"/>
    <property type="match status" value="1"/>
</dbReference>
<dbReference type="SUPFAM" id="SSF54001">
    <property type="entry name" value="Cysteine proteinases"/>
    <property type="match status" value="1"/>
</dbReference>
<dbReference type="PROSITE" id="PS00640">
    <property type="entry name" value="THIOL_PROTEASE_ASN"/>
    <property type="match status" value="1"/>
</dbReference>
<organism evidence="8">
    <name type="scientific">Alexandrium andersonii</name>
    <dbReference type="NCBI Taxonomy" id="327968"/>
    <lineage>
        <taxon>Eukaryota</taxon>
        <taxon>Sar</taxon>
        <taxon>Alveolata</taxon>
        <taxon>Dinophyceae</taxon>
        <taxon>Gonyaulacales</taxon>
        <taxon>Pyrocystaceae</taxon>
        <taxon>Alexandrium</taxon>
    </lineage>
</organism>
<dbReference type="InterPro" id="IPR039417">
    <property type="entry name" value="Peptidase_C1A_papain-like"/>
</dbReference>
<keyword evidence="3" id="KW-1015">Disulfide bond</keyword>
<evidence type="ECO:0000256" key="3">
    <source>
        <dbReference type="ARBA" id="ARBA00023157"/>
    </source>
</evidence>
<evidence type="ECO:0000313" key="8">
    <source>
        <dbReference type="EMBL" id="CAD9474623.1"/>
    </source>
</evidence>
<dbReference type="PANTHER" id="PTHR12411">
    <property type="entry name" value="CYSTEINE PROTEASE FAMILY C1-RELATED"/>
    <property type="match status" value="1"/>
</dbReference>
<dbReference type="InterPro" id="IPR013128">
    <property type="entry name" value="Peptidase_C1A"/>
</dbReference>
<evidence type="ECO:0000259" key="7">
    <source>
        <dbReference type="SMART" id="SM00848"/>
    </source>
</evidence>
<evidence type="ECO:0000256" key="2">
    <source>
        <dbReference type="ARBA" id="ARBA00023145"/>
    </source>
</evidence>
<dbReference type="PRINTS" id="PR00705">
    <property type="entry name" value="PAPAIN"/>
</dbReference>
<name>A0A7S2MBY8_9DINO</name>
<dbReference type="Pfam" id="PF08246">
    <property type="entry name" value="Inhibitor_I29"/>
    <property type="match status" value="1"/>
</dbReference>
<dbReference type="SMART" id="SM00645">
    <property type="entry name" value="Pept_C1"/>
    <property type="match status" value="1"/>
</dbReference>
<dbReference type="InterPro" id="IPR000169">
    <property type="entry name" value="Pept_cys_AS"/>
</dbReference>
<feature type="chain" id="PRO_5031059745" description="Cysteine protease" evidence="5">
    <location>
        <begin position="20"/>
        <end position="494"/>
    </location>
</feature>
<dbReference type="FunFam" id="3.90.70.10:FF:000332">
    <property type="entry name" value="Cathepsin L1"/>
    <property type="match status" value="1"/>
</dbReference>
<keyword evidence="5" id="KW-0732">Signal</keyword>
<dbReference type="GO" id="GO:0006508">
    <property type="term" value="P:proteolysis"/>
    <property type="evidence" value="ECO:0007669"/>
    <property type="project" value="InterPro"/>
</dbReference>
<keyword evidence="2" id="KW-0865">Zymogen</keyword>
<dbReference type="GO" id="GO:0008234">
    <property type="term" value="F:cysteine-type peptidase activity"/>
    <property type="evidence" value="ECO:0007669"/>
    <property type="project" value="InterPro"/>
</dbReference>
<dbReference type="InterPro" id="IPR013201">
    <property type="entry name" value="Prot_inhib_I29"/>
</dbReference>